<evidence type="ECO:0000256" key="3">
    <source>
        <dbReference type="ARBA" id="ARBA00022741"/>
    </source>
</evidence>
<dbReference type="PANTHER" id="PTHR42788">
    <property type="entry name" value="TAURINE IMPORT ATP-BINDING PROTEIN-RELATED"/>
    <property type="match status" value="1"/>
</dbReference>
<dbReference type="InterPro" id="IPR003439">
    <property type="entry name" value="ABC_transporter-like_ATP-bd"/>
</dbReference>
<keyword evidence="7" id="KW-1185">Reference proteome</keyword>
<dbReference type="InterPro" id="IPR003593">
    <property type="entry name" value="AAA+_ATPase"/>
</dbReference>
<reference evidence="6 7" key="1">
    <citation type="submission" date="2019-08" db="EMBL/GenBank/DDBJ databases">
        <authorList>
            <person name="Grouzdev D."/>
            <person name="Tikhonova E."/>
            <person name="Kravchenko I."/>
        </authorList>
    </citation>
    <scope>NUCLEOTIDE SEQUENCE [LARGE SCALE GENOMIC DNA]</scope>
    <source>
        <strain evidence="6 7">59b</strain>
    </source>
</reference>
<evidence type="ECO:0000256" key="2">
    <source>
        <dbReference type="ARBA" id="ARBA00022448"/>
    </source>
</evidence>
<name>A0A5A9GL47_AZOLI</name>
<dbReference type="Pfam" id="PF00005">
    <property type="entry name" value="ABC_tran"/>
    <property type="match status" value="1"/>
</dbReference>
<comment type="similarity">
    <text evidence="1">Belongs to the ABC transporter superfamily.</text>
</comment>
<keyword evidence="4 6" id="KW-0067">ATP-binding</keyword>
<evidence type="ECO:0000313" key="7">
    <source>
        <dbReference type="Proteomes" id="UP000324927"/>
    </source>
</evidence>
<evidence type="ECO:0000313" key="6">
    <source>
        <dbReference type="EMBL" id="KAA0594545.1"/>
    </source>
</evidence>
<dbReference type="Gene3D" id="3.40.50.300">
    <property type="entry name" value="P-loop containing nucleotide triphosphate hydrolases"/>
    <property type="match status" value="1"/>
</dbReference>
<accession>A0A5A9GL47</accession>
<comment type="caution">
    <text evidence="6">The sequence shown here is derived from an EMBL/GenBank/DDBJ whole genome shotgun (WGS) entry which is preliminary data.</text>
</comment>
<dbReference type="AlphaFoldDB" id="A0A5A9GL47"/>
<organism evidence="6 7">
    <name type="scientific">Azospirillum lipoferum</name>
    <dbReference type="NCBI Taxonomy" id="193"/>
    <lineage>
        <taxon>Bacteria</taxon>
        <taxon>Pseudomonadati</taxon>
        <taxon>Pseudomonadota</taxon>
        <taxon>Alphaproteobacteria</taxon>
        <taxon>Rhodospirillales</taxon>
        <taxon>Azospirillaceae</taxon>
        <taxon>Azospirillum</taxon>
    </lineage>
</organism>
<dbReference type="PROSITE" id="PS00211">
    <property type="entry name" value="ABC_TRANSPORTER_1"/>
    <property type="match status" value="1"/>
</dbReference>
<evidence type="ECO:0000259" key="5">
    <source>
        <dbReference type="PROSITE" id="PS50893"/>
    </source>
</evidence>
<gene>
    <name evidence="6" type="ORF">FZ942_21045</name>
</gene>
<dbReference type="EMBL" id="VTTN01000008">
    <property type="protein sequence ID" value="KAA0594545.1"/>
    <property type="molecule type" value="Genomic_DNA"/>
</dbReference>
<keyword evidence="3" id="KW-0547">Nucleotide-binding</keyword>
<dbReference type="InterPro" id="IPR050166">
    <property type="entry name" value="ABC_transporter_ATP-bind"/>
</dbReference>
<dbReference type="PROSITE" id="PS50893">
    <property type="entry name" value="ABC_TRANSPORTER_2"/>
    <property type="match status" value="1"/>
</dbReference>
<dbReference type="InterPro" id="IPR017871">
    <property type="entry name" value="ABC_transporter-like_CS"/>
</dbReference>
<feature type="domain" description="ABC transporter" evidence="5">
    <location>
        <begin position="27"/>
        <end position="256"/>
    </location>
</feature>
<dbReference type="PANTHER" id="PTHR42788:SF13">
    <property type="entry name" value="ALIPHATIC SULFONATES IMPORT ATP-BINDING PROTEIN SSUB"/>
    <property type="match status" value="1"/>
</dbReference>
<dbReference type="CDD" id="cd03293">
    <property type="entry name" value="ABC_NrtD_SsuB_transporters"/>
    <property type="match status" value="1"/>
</dbReference>
<dbReference type="InterPro" id="IPR027417">
    <property type="entry name" value="P-loop_NTPase"/>
</dbReference>
<evidence type="ECO:0000256" key="4">
    <source>
        <dbReference type="ARBA" id="ARBA00022840"/>
    </source>
</evidence>
<dbReference type="SMART" id="SM00382">
    <property type="entry name" value="AAA"/>
    <property type="match status" value="1"/>
</dbReference>
<dbReference type="SUPFAM" id="SSF52540">
    <property type="entry name" value="P-loop containing nucleoside triphosphate hydrolases"/>
    <property type="match status" value="1"/>
</dbReference>
<evidence type="ECO:0000256" key="1">
    <source>
        <dbReference type="ARBA" id="ARBA00005417"/>
    </source>
</evidence>
<keyword evidence="2" id="KW-0813">Transport</keyword>
<dbReference type="Proteomes" id="UP000324927">
    <property type="component" value="Unassembled WGS sequence"/>
</dbReference>
<dbReference type="OrthoDB" id="9807242at2"/>
<dbReference type="GO" id="GO:0016887">
    <property type="term" value="F:ATP hydrolysis activity"/>
    <property type="evidence" value="ECO:0007669"/>
    <property type="project" value="InterPro"/>
</dbReference>
<dbReference type="GO" id="GO:0005524">
    <property type="term" value="F:ATP binding"/>
    <property type="evidence" value="ECO:0007669"/>
    <property type="project" value="UniProtKB-KW"/>
</dbReference>
<protein>
    <submittedName>
        <fullName evidence="6">ABC transporter ATP-binding protein</fullName>
    </submittedName>
</protein>
<sequence length="277" mass="30076">MDCEIPTSLSDNRLGDFSNDRPGGAAFRVDGVDFTYDGALPMFRSLTLSARPGEFVALLGPSGCGKTTLLNLLSGFLPPDSGRITIDGETVTPEMPALGHVFQSPQLFPWLDVLDNVRFGLRMAGRLPDAEQRDKAMAVLSLVGLEAAAGKFPHQLSGGMQQRVALARALVLEPRLLLMDEPFAALDAITRATLNEELLRLCGRLGQTVLFITHDVEEAVFLADRVVLLGIAPAGIHSELAIDLPRPRHLRETRRLERFTTLTDTLLERISAIVAAA</sequence>
<proteinExistence type="inferred from homology"/>